<dbReference type="InterPro" id="IPR043987">
    <property type="entry name" value="CCZ1/INTU/HSP4_longin_1"/>
</dbReference>
<dbReference type="GO" id="GO:0035658">
    <property type="term" value="C:Mon1-Ccz1 complex"/>
    <property type="evidence" value="ECO:0007669"/>
    <property type="project" value="InterPro"/>
</dbReference>
<feature type="domain" description="CCZ1/INTU/HSP4 first Longin" evidence="3">
    <location>
        <begin position="28"/>
        <end position="161"/>
    </location>
</feature>
<comment type="similarity">
    <text evidence="1">Belongs to the CCZ1 family.</text>
</comment>
<feature type="region of interest" description="Disordered" evidence="2">
    <location>
        <begin position="107"/>
        <end position="129"/>
    </location>
</feature>
<dbReference type="Pfam" id="PF02466">
    <property type="entry name" value="Tim17"/>
    <property type="match status" value="1"/>
</dbReference>
<dbReference type="STRING" id="34475.A0A4Y9Y2R0"/>
<feature type="compositionally biased region" description="Polar residues" evidence="2">
    <location>
        <begin position="658"/>
        <end position="675"/>
    </location>
</feature>
<proteinExistence type="inferred from homology"/>
<dbReference type="InterPro" id="IPR013176">
    <property type="entry name" value="Ccz1"/>
</dbReference>
<evidence type="ECO:0000256" key="1">
    <source>
        <dbReference type="ARBA" id="ARBA00005352"/>
    </source>
</evidence>
<comment type="caution">
    <text evidence="4">The sequence shown here is derived from an EMBL/GenBank/DDBJ whole genome shotgun (WGS) entry which is preliminary data.</text>
</comment>
<feature type="region of interest" description="Disordered" evidence="2">
    <location>
        <begin position="346"/>
        <end position="391"/>
    </location>
</feature>
<feature type="region of interest" description="Disordered" evidence="2">
    <location>
        <begin position="613"/>
        <end position="675"/>
    </location>
</feature>
<dbReference type="Pfam" id="PF19031">
    <property type="entry name" value="Intu_longin_1"/>
    <property type="match status" value="1"/>
</dbReference>
<sequence>MSRIPPGLLYLTIYNTSLRPASLTSPDDEDAEEQAQILFYTARERAVSRDRMLRQVGLAKALVNFSDMFNSEQACENVHSQTRRMITIETEPDYWIHACIELAKTPRSAPSKRKGKAKEKAKSGESPAQEQIYECHDSSVHDVALRSHIMRGYDDFKLIHGSFTSILTSLGQQALELQLERFFTVWAWRWDIEQHTDFSADLGSSLHPMAPSLVPIVDDFAKVLLDEMSVFVLEPPYVIPPTTLTSRQLPPSLLRHVISRIPPAVVAQPAAPPDPPVEQATRDSAVAPASITSRGLDPSIVAQVTQKSVESAALSSFVTMSSVTRAMDPRQLKWGWPGYLTFGKGTATKAPDVPPSPADPQTSESASTAESGSSETFEIEVRDGHLDVPEQRKSIDVDRESLQEALYTPQHLSPNLSIAGLPAEEEEKPDEESPKADEVEAPNQEVPADRDDAQAISPAFSVMHKSLDVDVAEKSPPIPPAPALRPSTIHLANSADLLVTRRRRVWQFTPQSAHVLAVNGYTVSSSRPLPKNSEQLYHAKQMFQSDHDVSEVFSRGQNPQHWHVAKRRLEIIDQPDQAQVYMEIARKESNLTDVDNEVAAVVRSFVEQDDGREFVTGDGEAPGAAASASDLDVPSSVHNPSAVPMDPSSSSSQDPTSVLRNASFSHPEGTSSADSPVTAADVLLGSYDPTKLHPLAAIEDKLDYLLLEDDKTSDLPGSGTAIPSRGWSDDLCYGTGTMYLSGLALGGVWGLREGARRPLAVSNARLRVNSVLNSVTRRGTFIGNSAGVLALVYNTLNSTIDHVRGQHDTLGSMAAGALTGALYKSTAGVRPALAAATLVASSAGLWSYVKRSV</sequence>
<dbReference type="AlphaFoldDB" id="A0A4Y9Y2R0"/>
<dbReference type="EMBL" id="SEKV01000524">
    <property type="protein sequence ID" value="TFY56208.1"/>
    <property type="molecule type" value="Genomic_DNA"/>
</dbReference>
<evidence type="ECO:0000313" key="5">
    <source>
        <dbReference type="Proteomes" id="UP000298390"/>
    </source>
</evidence>
<protein>
    <recommendedName>
        <fullName evidence="3">CCZ1/INTU/HSP4 first Longin domain-containing protein</fullName>
    </recommendedName>
</protein>
<organism evidence="4 5">
    <name type="scientific">Rhodofomes roseus</name>
    <dbReference type="NCBI Taxonomy" id="34475"/>
    <lineage>
        <taxon>Eukaryota</taxon>
        <taxon>Fungi</taxon>
        <taxon>Dikarya</taxon>
        <taxon>Basidiomycota</taxon>
        <taxon>Agaricomycotina</taxon>
        <taxon>Agaricomycetes</taxon>
        <taxon>Polyporales</taxon>
        <taxon>Rhodofomes</taxon>
    </lineage>
</organism>
<feature type="compositionally biased region" description="Low complexity" evidence="2">
    <location>
        <begin position="362"/>
        <end position="376"/>
    </location>
</feature>
<dbReference type="GO" id="GO:0016192">
    <property type="term" value="P:vesicle-mediated transport"/>
    <property type="evidence" value="ECO:0007669"/>
    <property type="project" value="InterPro"/>
</dbReference>
<feature type="compositionally biased region" description="Low complexity" evidence="2">
    <location>
        <begin position="640"/>
        <end position="657"/>
    </location>
</feature>
<evidence type="ECO:0000259" key="3">
    <source>
        <dbReference type="Pfam" id="PF19031"/>
    </source>
</evidence>
<reference evidence="4 5" key="1">
    <citation type="submission" date="2019-01" db="EMBL/GenBank/DDBJ databases">
        <title>Genome sequencing of the rare red list fungi Fomitopsis rosea.</title>
        <authorList>
            <person name="Buettner E."/>
            <person name="Kellner H."/>
        </authorList>
    </citation>
    <scope>NUCLEOTIDE SEQUENCE [LARGE SCALE GENOMIC DNA]</scope>
    <source>
        <strain evidence="4 5">DSM 105464</strain>
    </source>
</reference>
<dbReference type="Proteomes" id="UP000298390">
    <property type="component" value="Unassembled WGS sequence"/>
</dbReference>
<evidence type="ECO:0000256" key="2">
    <source>
        <dbReference type="SAM" id="MobiDB-lite"/>
    </source>
</evidence>
<feature type="compositionally biased region" description="Basic and acidic residues" evidence="2">
    <location>
        <begin position="379"/>
        <end position="391"/>
    </location>
</feature>
<dbReference type="PANTHER" id="PTHR13056">
    <property type="entry name" value="VACUOLAR FUSION PROTEIN CCZ1 HOMOLOG-RELATED"/>
    <property type="match status" value="1"/>
</dbReference>
<feature type="region of interest" description="Disordered" evidence="2">
    <location>
        <begin position="266"/>
        <end position="286"/>
    </location>
</feature>
<evidence type="ECO:0000313" key="4">
    <source>
        <dbReference type="EMBL" id="TFY56208.1"/>
    </source>
</evidence>
<feature type="region of interest" description="Disordered" evidence="2">
    <location>
        <begin position="423"/>
        <end position="450"/>
    </location>
</feature>
<accession>A0A4Y9Y2R0</accession>
<gene>
    <name evidence="4" type="ORF">EVJ58_g7782</name>
</gene>
<dbReference type="PANTHER" id="PTHR13056:SF0">
    <property type="entry name" value="VACUOLAR FUSION PROTEIN CCZ1 HOMOLOG-RELATED"/>
    <property type="match status" value="1"/>
</dbReference>
<name>A0A4Y9Y2R0_9APHY</name>